<sequence>MTAAPPLARRDFLGYRGHRPDVAWPNGARLAVSFVLNFEEGAELSIADGDERNEPVYEVREEVTGAPDPCMTSHFEYGPRVGFDRILGLLEAHGIRATISTCARAAERAPELIAEAAARGHEISCHGYRWERHAGMDPTQEAAVIARSVDSLTRIAGTAPVGWHTRSAASVNTRRLLCEHGGFLYDSDAYNDDLPYVVAPAGRPHVILPYSFDTNDMRFSPGGGFVFGSDFTRYCADAFDWLRQEAEQQPRMMSVGLHQRIIGRPGRIAGLQKLLEHMTTQGSVWFATRAEIAHAWRAAAGLPRWSASAR</sequence>
<dbReference type="PROSITE" id="PS51677">
    <property type="entry name" value="NODB"/>
    <property type="match status" value="1"/>
</dbReference>
<dbReference type="Proteomes" id="UP001243757">
    <property type="component" value="Unassembled WGS sequence"/>
</dbReference>
<accession>A0ABT7F224</accession>
<evidence type="ECO:0000259" key="5">
    <source>
        <dbReference type="PROSITE" id="PS51677"/>
    </source>
</evidence>
<dbReference type="PANTHER" id="PTHR43123:SF1">
    <property type="entry name" value="POLYSACCHARIDE DEACETYLASE-RELATED"/>
    <property type="match status" value="1"/>
</dbReference>
<dbReference type="PANTHER" id="PTHR43123">
    <property type="entry name" value="POLYSACCHARIDE DEACETYLASE-RELATED"/>
    <property type="match status" value="1"/>
</dbReference>
<gene>
    <name evidence="6" type="ORF">QO033_13245</name>
</gene>
<feature type="domain" description="NodB homology" evidence="5">
    <location>
        <begin position="69"/>
        <end position="287"/>
    </location>
</feature>
<reference evidence="6 7" key="1">
    <citation type="submission" date="2023-05" db="EMBL/GenBank/DDBJ databases">
        <title>Pseudodonghicola sp. nov.</title>
        <authorList>
            <person name="Huang J."/>
        </authorList>
    </citation>
    <scope>NUCLEOTIDE SEQUENCE [LARGE SCALE GENOMIC DNA]</scope>
    <source>
        <strain evidence="6 7">IC7</strain>
    </source>
</reference>
<proteinExistence type="inferred from homology"/>
<comment type="similarity">
    <text evidence="2">Belongs to the polysaccharide deacetylase family.</text>
</comment>
<comment type="function">
    <text evidence="1">Is involved in generating a small heat-stable compound (Nod), an acylated oligomer of N-acetylglucosamine, that stimulates mitosis in various plant protoplasts.</text>
</comment>
<name>A0ABT7F224_9RHOB</name>
<evidence type="ECO:0000256" key="2">
    <source>
        <dbReference type="ARBA" id="ARBA00010973"/>
    </source>
</evidence>
<evidence type="ECO:0000256" key="3">
    <source>
        <dbReference type="ARBA" id="ARBA00020071"/>
    </source>
</evidence>
<evidence type="ECO:0000313" key="7">
    <source>
        <dbReference type="Proteomes" id="UP001243757"/>
    </source>
</evidence>
<dbReference type="RefSeq" id="WP_284481458.1">
    <property type="nucleotide sequence ID" value="NZ_JASNJD010000009.1"/>
</dbReference>
<keyword evidence="7" id="KW-1185">Reference proteome</keyword>
<protein>
    <recommendedName>
        <fullName evidence="3">Chitooligosaccharide deacetylase</fullName>
    </recommendedName>
    <alternativeName>
        <fullName evidence="4">Nodulation protein B</fullName>
    </alternativeName>
</protein>
<dbReference type="SUPFAM" id="SSF88713">
    <property type="entry name" value="Glycoside hydrolase/deacetylase"/>
    <property type="match status" value="1"/>
</dbReference>
<organism evidence="6 7">
    <name type="scientific">Pseudodonghicola flavimaris</name>
    <dbReference type="NCBI Taxonomy" id="3050036"/>
    <lineage>
        <taxon>Bacteria</taxon>
        <taxon>Pseudomonadati</taxon>
        <taxon>Pseudomonadota</taxon>
        <taxon>Alphaproteobacteria</taxon>
        <taxon>Rhodobacterales</taxon>
        <taxon>Paracoccaceae</taxon>
        <taxon>Pseudodonghicola</taxon>
    </lineage>
</organism>
<dbReference type="EMBL" id="JASNJD010000009">
    <property type="protein sequence ID" value="MDK3018642.1"/>
    <property type="molecule type" value="Genomic_DNA"/>
</dbReference>
<dbReference type="InterPro" id="IPR002509">
    <property type="entry name" value="NODB_dom"/>
</dbReference>
<dbReference type="InterPro" id="IPR011330">
    <property type="entry name" value="Glyco_hydro/deAcase_b/a-brl"/>
</dbReference>
<evidence type="ECO:0000256" key="4">
    <source>
        <dbReference type="ARBA" id="ARBA00032976"/>
    </source>
</evidence>
<dbReference type="Pfam" id="PF01522">
    <property type="entry name" value="Polysacc_deac_1"/>
    <property type="match status" value="1"/>
</dbReference>
<evidence type="ECO:0000256" key="1">
    <source>
        <dbReference type="ARBA" id="ARBA00003236"/>
    </source>
</evidence>
<evidence type="ECO:0000313" key="6">
    <source>
        <dbReference type="EMBL" id="MDK3018642.1"/>
    </source>
</evidence>
<comment type="caution">
    <text evidence="6">The sequence shown here is derived from an EMBL/GenBank/DDBJ whole genome shotgun (WGS) entry which is preliminary data.</text>
</comment>
<dbReference type="Gene3D" id="3.20.20.370">
    <property type="entry name" value="Glycoside hydrolase/deacetylase"/>
    <property type="match status" value="1"/>
</dbReference>